<gene>
    <name evidence="1" type="primary">Bm13277</name>
    <name evidence="1" type="ORF">BM_Bm13277</name>
</gene>
<protein>
    <submittedName>
        <fullName evidence="1">Bm13277</fullName>
    </submittedName>
</protein>
<sequence length="41" mass="4891">MEETFAQHDACMHACTRVMRALFDSQYHYISIPTNYYHTHA</sequence>
<dbReference type="AlphaFoldDB" id="A0A1I9G367"/>
<dbReference type="EMBL" id="LN856988">
    <property type="protein sequence ID" value="CDP97659.1"/>
    <property type="molecule type" value="Genomic_DNA"/>
</dbReference>
<reference evidence="1" key="1">
    <citation type="journal article" date="2007" name="Science">
        <title>Draft genome of the filarial nematode parasite Brugia malayi.</title>
        <authorList>
            <person name="Ghedin E."/>
            <person name="Wang S."/>
            <person name="Spiro D."/>
            <person name="Caler E."/>
            <person name="Zhao Q."/>
            <person name="Crabtree J."/>
            <person name="Allen J.E."/>
            <person name="Delcher A.L."/>
            <person name="Guiliano D.B."/>
            <person name="Miranda-Saavedra D."/>
            <person name="Angiuoli S.V."/>
            <person name="Creasy T."/>
            <person name="Amedeo P."/>
            <person name="Haas B."/>
            <person name="El-Sayed N.M."/>
            <person name="Wortman J.R."/>
            <person name="Feldblyum T."/>
            <person name="Tallon L."/>
            <person name="Schatz M."/>
            <person name="Shumway M."/>
            <person name="Koo H."/>
            <person name="Salzberg S.L."/>
            <person name="Schobel S."/>
            <person name="Pertea M."/>
            <person name="Pop M."/>
            <person name="White O."/>
            <person name="Barton G.J."/>
            <person name="Carlow C.K."/>
            <person name="Crawford M.J."/>
            <person name="Daub J."/>
            <person name="Dimmic M.W."/>
            <person name="Estes C.F."/>
            <person name="Foster J.M."/>
            <person name="Ganatra M."/>
            <person name="Gregory W.F."/>
            <person name="Johnson N.M."/>
            <person name="Jin J."/>
            <person name="Komuniecki R."/>
            <person name="Korf I."/>
            <person name="Kumar S."/>
            <person name="Laney S."/>
            <person name="Li B.W."/>
            <person name="Li W."/>
            <person name="Lindblom T.H."/>
            <person name="Lustigman S."/>
            <person name="Ma D."/>
            <person name="Maina C.V."/>
            <person name="Martin D.M."/>
            <person name="McCarter J.P."/>
            <person name="McReynolds L."/>
            <person name="Mitreva M."/>
            <person name="Nutman T.B."/>
            <person name="Parkinson J."/>
            <person name="Peregrin-Alvarez J.M."/>
            <person name="Poole C."/>
            <person name="Ren Q."/>
            <person name="Saunders L."/>
            <person name="Sluder A.E."/>
            <person name="Smith K."/>
            <person name="Stanke M."/>
            <person name="Unnasch T.R."/>
            <person name="Ware J."/>
            <person name="Wei A.D."/>
            <person name="Weil G."/>
            <person name="Williams D.J."/>
            <person name="Zhang Y."/>
            <person name="Williams S.A."/>
            <person name="Fraser-Liggett C."/>
            <person name="Slatko B."/>
            <person name="Blaxter M.L."/>
            <person name="Scott A.L."/>
        </authorList>
    </citation>
    <scope>NUCLEOTIDE SEQUENCE</scope>
    <source>
        <strain evidence="1">FR3</strain>
    </source>
</reference>
<organism evidence="1">
    <name type="scientific">Brugia malayi</name>
    <name type="common">Filarial nematode worm</name>
    <dbReference type="NCBI Taxonomy" id="6279"/>
    <lineage>
        <taxon>Eukaryota</taxon>
        <taxon>Metazoa</taxon>
        <taxon>Ecdysozoa</taxon>
        <taxon>Nematoda</taxon>
        <taxon>Chromadorea</taxon>
        <taxon>Rhabditida</taxon>
        <taxon>Spirurina</taxon>
        <taxon>Spiruromorpha</taxon>
        <taxon>Filarioidea</taxon>
        <taxon>Onchocercidae</taxon>
        <taxon>Brugia</taxon>
    </lineage>
</organism>
<evidence type="ECO:0000313" key="1">
    <source>
        <dbReference type="EMBL" id="CDP97659.1"/>
    </source>
</evidence>
<accession>A0A1I9G367</accession>
<name>A0A1I9G367_BRUMA</name>
<proteinExistence type="predicted"/>
<reference evidence="1" key="2">
    <citation type="submission" date="2012-12" db="EMBL/GenBank/DDBJ databases">
        <authorList>
            <consortium name="WormBase Consortium"/>
            <person name="Ghedin E."/>
            <person name="Paulini M."/>
        </authorList>
    </citation>
    <scope>NUCLEOTIDE SEQUENCE</scope>
    <source>
        <strain evidence="1">FR3</strain>
    </source>
</reference>